<dbReference type="GO" id="GO:0005576">
    <property type="term" value="C:extracellular region"/>
    <property type="evidence" value="ECO:0007669"/>
    <property type="project" value="TreeGrafter"/>
</dbReference>
<comment type="subcellular location">
    <subcellularLocation>
        <location evidence="1">Cell membrane</location>
        <topology evidence="1">Single-pass membrane protein</topology>
    </subcellularLocation>
</comment>
<keyword evidence="3" id="KW-1003">Cell membrane</keyword>
<keyword evidence="4 10" id="KW-0812">Transmembrane</keyword>
<dbReference type="InterPro" id="IPR042485">
    <property type="entry name" value="T7SS_EccB_R3"/>
</dbReference>
<accession>A0AAU8JSA0</accession>
<evidence type="ECO:0000256" key="9">
    <source>
        <dbReference type="ARBA" id="ARBA00023136"/>
    </source>
</evidence>
<evidence type="ECO:0000256" key="2">
    <source>
        <dbReference type="ARBA" id="ARBA00008149"/>
    </source>
</evidence>
<evidence type="ECO:0000256" key="8">
    <source>
        <dbReference type="ARBA" id="ARBA00022989"/>
    </source>
</evidence>
<dbReference type="GO" id="GO:0016787">
    <property type="term" value="F:hydrolase activity"/>
    <property type="evidence" value="ECO:0007669"/>
    <property type="project" value="UniProtKB-KW"/>
</dbReference>
<dbReference type="KEGG" id="kcm:ABWK59_02925"/>
<dbReference type="EMBL" id="CP159872">
    <property type="protein sequence ID" value="XCM77956.1"/>
    <property type="molecule type" value="Genomic_DNA"/>
</dbReference>
<dbReference type="RefSeq" id="WP_354637690.1">
    <property type="nucleotide sequence ID" value="NZ_CP159872.1"/>
</dbReference>
<dbReference type="PANTHER" id="PTHR40765">
    <property type="entry name" value="ESX-2 SECRETION SYSTEM ATPASE ECCB2"/>
    <property type="match status" value="1"/>
</dbReference>
<evidence type="ECO:0000313" key="11">
    <source>
        <dbReference type="EMBL" id="XCM77956.1"/>
    </source>
</evidence>
<evidence type="ECO:0000256" key="4">
    <source>
        <dbReference type="ARBA" id="ARBA00022692"/>
    </source>
</evidence>
<dbReference type="Gene3D" id="3.30.2390.20">
    <property type="entry name" value="Type VII secretion system EccB, repeat 1 domain"/>
    <property type="match status" value="1"/>
</dbReference>
<evidence type="ECO:0000256" key="3">
    <source>
        <dbReference type="ARBA" id="ARBA00022475"/>
    </source>
</evidence>
<feature type="transmembrane region" description="Helical" evidence="10">
    <location>
        <begin position="39"/>
        <end position="61"/>
    </location>
</feature>
<gene>
    <name evidence="11" type="primary">eccB</name>
    <name evidence="11" type="ORF">ABWK59_02925</name>
</gene>
<evidence type="ECO:0000256" key="1">
    <source>
        <dbReference type="ARBA" id="ARBA00004162"/>
    </source>
</evidence>
<dbReference type="AlphaFoldDB" id="A0AAU8JSA0"/>
<evidence type="ECO:0000256" key="5">
    <source>
        <dbReference type="ARBA" id="ARBA00022741"/>
    </source>
</evidence>
<dbReference type="GO" id="GO:0005524">
    <property type="term" value="F:ATP binding"/>
    <property type="evidence" value="ECO:0007669"/>
    <property type="project" value="UniProtKB-KW"/>
</dbReference>
<sequence>MQSRRDHVHAYRFSTHRLSSALATGDPGTGEAPLRRADLGAAAGLAAGLLLVGGFALYGLISPGGDTAWRRPGTIIVEKETGNRYLLIGGVLRPTANLASAQLGAGPGAKVRLVSRNSLDGVPHGAPVGTPDAPDTLPRPADLLTGPWNLCLTPAAEDTVQADLAPRPGSPLDDGHRVLLTGPDGTAYVLWNSVKYPVAGRAALVALGLGNQSPVKAPAGWLAALPTGTPLAAAEIPGNGRPGPPVAGRPAEVGRLYRTGPADGRQHFVLRTDGLAPVSRTEFALLQADPGRPEATELGTAEIAAAPSSADTGLLDRIPDLAAAPVWQGDRGRLCVRQRATGGSTATTVVLRDTADTSGRAVLVPPGHGVYATELQPPGGDRRPRRYLITDQGRKYPLADDAAAGALGYGRATAQPVPPAVLDALPTGPLLAAAAGAPVPAAASAAPTGTGGQ</sequence>
<dbReference type="PANTHER" id="PTHR40765:SF2">
    <property type="entry name" value="ESX-2 SECRETION SYSTEM ATPASE ECCB2"/>
    <property type="match status" value="1"/>
</dbReference>
<comment type="similarity">
    <text evidence="2">Belongs to the EccB family.</text>
</comment>
<dbReference type="NCBIfam" id="TIGR03919">
    <property type="entry name" value="T7SS_EccB"/>
    <property type="match status" value="1"/>
</dbReference>
<dbReference type="Pfam" id="PF05108">
    <property type="entry name" value="T7SS_ESX1_EccB"/>
    <property type="match status" value="1"/>
</dbReference>
<protein>
    <submittedName>
        <fullName evidence="11">Type VII secretion protein EccB</fullName>
    </submittedName>
</protein>
<keyword evidence="5" id="KW-0547">Nucleotide-binding</keyword>
<evidence type="ECO:0000256" key="7">
    <source>
        <dbReference type="ARBA" id="ARBA00022840"/>
    </source>
</evidence>
<keyword evidence="7" id="KW-0067">ATP-binding</keyword>
<reference evidence="11" key="1">
    <citation type="submission" date="2024-06" db="EMBL/GenBank/DDBJ databases">
        <title>The genome sequences of Kitasatospora sp. strain HUAS MG31.</title>
        <authorList>
            <person name="Mo P."/>
        </authorList>
    </citation>
    <scope>NUCLEOTIDE SEQUENCE</scope>
    <source>
        <strain evidence="11">HUAS MG31</strain>
    </source>
</reference>
<evidence type="ECO:0000256" key="10">
    <source>
        <dbReference type="SAM" id="Phobius"/>
    </source>
</evidence>
<keyword evidence="9 10" id="KW-0472">Membrane</keyword>
<dbReference type="GO" id="GO:0005886">
    <property type="term" value="C:plasma membrane"/>
    <property type="evidence" value="ECO:0007669"/>
    <property type="project" value="UniProtKB-SubCell"/>
</dbReference>
<dbReference type="InterPro" id="IPR044857">
    <property type="entry name" value="T7SS_EccB_R1"/>
</dbReference>
<dbReference type="Gene3D" id="2.40.50.910">
    <property type="entry name" value="Type VII secretion system EccB, repeat 3 domain"/>
    <property type="match status" value="1"/>
</dbReference>
<dbReference type="InterPro" id="IPR007795">
    <property type="entry name" value="T7SS_EccB"/>
</dbReference>
<keyword evidence="6" id="KW-0378">Hydrolase</keyword>
<name>A0AAU8JSA0_9ACTN</name>
<evidence type="ECO:0000256" key="6">
    <source>
        <dbReference type="ARBA" id="ARBA00022801"/>
    </source>
</evidence>
<proteinExistence type="inferred from homology"/>
<keyword evidence="8 10" id="KW-1133">Transmembrane helix</keyword>
<organism evidence="11">
    <name type="scientific">Kitasatospora camelliae</name>
    <dbReference type="NCBI Taxonomy" id="3156397"/>
    <lineage>
        <taxon>Bacteria</taxon>
        <taxon>Bacillati</taxon>
        <taxon>Actinomycetota</taxon>
        <taxon>Actinomycetes</taxon>
        <taxon>Kitasatosporales</taxon>
        <taxon>Streptomycetaceae</taxon>
        <taxon>Kitasatospora</taxon>
    </lineage>
</organism>